<feature type="compositionally biased region" description="Acidic residues" evidence="1">
    <location>
        <begin position="186"/>
        <end position="214"/>
    </location>
</feature>
<evidence type="ECO:0000256" key="1">
    <source>
        <dbReference type="SAM" id="MobiDB-lite"/>
    </source>
</evidence>
<evidence type="ECO:0000313" key="4">
    <source>
        <dbReference type="Proteomes" id="UP000485058"/>
    </source>
</evidence>
<dbReference type="AlphaFoldDB" id="A0A699ZYL1"/>
<gene>
    <name evidence="3" type="ORF">HaLaN_24463</name>
</gene>
<organism evidence="3 4">
    <name type="scientific">Haematococcus lacustris</name>
    <name type="common">Green alga</name>
    <name type="synonym">Haematococcus pluvialis</name>
    <dbReference type="NCBI Taxonomy" id="44745"/>
    <lineage>
        <taxon>Eukaryota</taxon>
        <taxon>Viridiplantae</taxon>
        <taxon>Chlorophyta</taxon>
        <taxon>core chlorophytes</taxon>
        <taxon>Chlorophyceae</taxon>
        <taxon>CS clade</taxon>
        <taxon>Chlamydomonadales</taxon>
        <taxon>Haematococcaceae</taxon>
        <taxon>Haematococcus</taxon>
    </lineage>
</organism>
<dbReference type="InterPro" id="IPR045209">
    <property type="entry name" value="Rrp5"/>
</dbReference>
<dbReference type="Proteomes" id="UP000485058">
    <property type="component" value="Unassembled WGS sequence"/>
</dbReference>
<protein>
    <recommendedName>
        <fullName evidence="2">S1 motif domain-containing protein</fullName>
    </recommendedName>
</protein>
<feature type="region of interest" description="Disordered" evidence="1">
    <location>
        <begin position="125"/>
        <end position="220"/>
    </location>
</feature>
<dbReference type="PROSITE" id="PS50126">
    <property type="entry name" value="S1"/>
    <property type="match status" value="1"/>
</dbReference>
<feature type="compositionally biased region" description="Low complexity" evidence="1">
    <location>
        <begin position="259"/>
        <end position="268"/>
    </location>
</feature>
<dbReference type="InterPro" id="IPR012340">
    <property type="entry name" value="NA-bd_OB-fold"/>
</dbReference>
<keyword evidence="4" id="KW-1185">Reference proteome</keyword>
<feature type="compositionally biased region" description="Acidic residues" evidence="1">
    <location>
        <begin position="129"/>
        <end position="175"/>
    </location>
</feature>
<feature type="non-terminal residue" evidence="3">
    <location>
        <position position="343"/>
    </location>
</feature>
<feature type="compositionally biased region" description="Low complexity" evidence="1">
    <location>
        <begin position="176"/>
        <end position="185"/>
    </location>
</feature>
<feature type="domain" description="S1 motif" evidence="2">
    <location>
        <begin position="49"/>
        <end position="119"/>
    </location>
</feature>
<reference evidence="3 4" key="1">
    <citation type="submission" date="2020-02" db="EMBL/GenBank/DDBJ databases">
        <title>Draft genome sequence of Haematococcus lacustris strain NIES-144.</title>
        <authorList>
            <person name="Morimoto D."/>
            <person name="Nakagawa S."/>
            <person name="Yoshida T."/>
            <person name="Sawayama S."/>
        </authorList>
    </citation>
    <scope>NUCLEOTIDE SEQUENCE [LARGE SCALE GENOMIC DNA]</scope>
    <source>
        <strain evidence="3 4">NIES-144</strain>
    </source>
</reference>
<dbReference type="GO" id="GO:0003723">
    <property type="term" value="F:RNA binding"/>
    <property type="evidence" value="ECO:0007669"/>
    <property type="project" value="TreeGrafter"/>
</dbReference>
<dbReference type="InterPro" id="IPR003029">
    <property type="entry name" value="S1_domain"/>
</dbReference>
<name>A0A699ZYL1_HAELA</name>
<evidence type="ECO:0000259" key="2">
    <source>
        <dbReference type="PROSITE" id="PS50126"/>
    </source>
</evidence>
<evidence type="ECO:0000313" key="3">
    <source>
        <dbReference type="EMBL" id="GFH26330.1"/>
    </source>
</evidence>
<accession>A0A699ZYL1</accession>
<dbReference type="SUPFAM" id="SSF50249">
    <property type="entry name" value="Nucleic acid-binding proteins"/>
    <property type="match status" value="1"/>
</dbReference>
<dbReference type="GO" id="GO:0032040">
    <property type="term" value="C:small-subunit processome"/>
    <property type="evidence" value="ECO:0007669"/>
    <property type="project" value="TreeGrafter"/>
</dbReference>
<feature type="non-terminal residue" evidence="3">
    <location>
        <position position="1"/>
    </location>
</feature>
<dbReference type="FunFam" id="2.40.50.140:FF:000159">
    <property type="entry name" value="rRNA biogenesis protein rrp5"/>
    <property type="match status" value="1"/>
</dbReference>
<dbReference type="Gene3D" id="2.40.50.140">
    <property type="entry name" value="Nucleic acid-binding proteins"/>
    <property type="match status" value="1"/>
</dbReference>
<sequence length="343" mass="36346">FIEVPETSFPEGRLVTARVAAVSPEGRVELSLRSSVLPSGRGVSELQPGELVDGRVRRVEKYGVFVDILGTQVAGLAHISELSDAKVHDVSSLFMVRQAVRARILAVDPDSGKVALSLKPSVVNATAEGNEDDIEESNSDMGSDADSDPDEDEDEDDEAGDAEESDEESEADDSEGSGSSSQEVSADSEDGDDVDDGNDDDDEEEEDEEEEDDTVAGGVVPLRQKLLQAVAAPLGGVQPAVAGPAWGGLLLEEDQEQQAVAQQGVAGDLEGGQKRSKGAKKRAAAERERLIREAELSRLQGEGAPQSVAEFERAVLASPNSSYTWIRQAQGCSRQMAGLDRLS</sequence>
<dbReference type="GO" id="GO:0006364">
    <property type="term" value="P:rRNA processing"/>
    <property type="evidence" value="ECO:0007669"/>
    <property type="project" value="InterPro"/>
</dbReference>
<comment type="caution">
    <text evidence="3">The sequence shown here is derived from an EMBL/GenBank/DDBJ whole genome shotgun (WGS) entry which is preliminary data.</text>
</comment>
<dbReference type="SMART" id="SM00316">
    <property type="entry name" value="S1"/>
    <property type="match status" value="1"/>
</dbReference>
<proteinExistence type="predicted"/>
<dbReference type="PANTHER" id="PTHR23270:SF10">
    <property type="entry name" value="PROTEIN RRP5 HOMOLOG"/>
    <property type="match status" value="1"/>
</dbReference>
<feature type="region of interest" description="Disordered" evidence="1">
    <location>
        <begin position="259"/>
        <end position="286"/>
    </location>
</feature>
<dbReference type="Pfam" id="PF00575">
    <property type="entry name" value="S1"/>
    <property type="match status" value="1"/>
</dbReference>
<dbReference type="EMBL" id="BLLF01003094">
    <property type="protein sequence ID" value="GFH26330.1"/>
    <property type="molecule type" value="Genomic_DNA"/>
</dbReference>
<dbReference type="PANTHER" id="PTHR23270">
    <property type="entry name" value="PROGRAMMED CELL DEATH PROTEIN 11 PRE-RRNA PROCESSING PROTEIN RRP5"/>
    <property type="match status" value="1"/>
</dbReference>